<sequence length="163" mass="18279">MRLAPCQTTFLRSHALPSSGGKVELTHRVSAFLDGRPLPPAAPRKVSGKQLTGLLSEHTVIPPGQRSSQVLRAWFSDRLGPTFHFDSHMRDFIAAADGSTTLADALDLWRSTRDAAPKDIDPQFELNRFTRDWHSKNPGGTRADMLTAWTRHRSLPTDRRDRI</sequence>
<feature type="domain" description="DUF6434" evidence="1">
    <location>
        <begin position="55"/>
        <end position="110"/>
    </location>
</feature>
<accession>A0A1G6VQ59</accession>
<protein>
    <recommendedName>
        <fullName evidence="1">DUF6434 domain-containing protein</fullName>
    </recommendedName>
</protein>
<name>A0A1G6VQ59_9MICO</name>
<evidence type="ECO:0000313" key="3">
    <source>
        <dbReference type="Proteomes" id="UP000199039"/>
    </source>
</evidence>
<evidence type="ECO:0000259" key="1">
    <source>
        <dbReference type="Pfam" id="PF20026"/>
    </source>
</evidence>
<proteinExistence type="predicted"/>
<dbReference type="STRING" id="1814289.SAMN05216410_3493"/>
<dbReference type="AlphaFoldDB" id="A0A1G6VQ59"/>
<dbReference type="Pfam" id="PF20026">
    <property type="entry name" value="DUF6434"/>
    <property type="match status" value="1"/>
</dbReference>
<reference evidence="2 3" key="1">
    <citation type="submission" date="2016-09" db="EMBL/GenBank/DDBJ databases">
        <authorList>
            <person name="Capua I."/>
            <person name="De Benedictis P."/>
            <person name="Joannis T."/>
            <person name="Lombin L.H."/>
            <person name="Cattoli G."/>
        </authorList>
    </citation>
    <scope>NUCLEOTIDE SEQUENCE [LARGE SCALE GENOMIC DNA]</scope>
    <source>
        <strain evidence="2 3">ISLP-3</strain>
    </source>
</reference>
<dbReference type="Pfam" id="PF18953">
    <property type="entry name" value="SAP_new25"/>
    <property type="match status" value="1"/>
</dbReference>
<dbReference type="EMBL" id="FMYH01000008">
    <property type="protein sequence ID" value="SDD55147.1"/>
    <property type="molecule type" value="Genomic_DNA"/>
</dbReference>
<dbReference type="InterPro" id="IPR045492">
    <property type="entry name" value="DUF6434"/>
</dbReference>
<gene>
    <name evidence="2" type="ORF">SAMN05216410_3493</name>
</gene>
<keyword evidence="3" id="KW-1185">Reference proteome</keyword>
<dbReference type="Proteomes" id="UP000199039">
    <property type="component" value="Unassembled WGS sequence"/>
</dbReference>
<evidence type="ECO:0000313" key="2">
    <source>
        <dbReference type="EMBL" id="SDD55147.1"/>
    </source>
</evidence>
<organism evidence="2 3">
    <name type="scientific">Sanguibacter gelidistatuariae</name>
    <dbReference type="NCBI Taxonomy" id="1814289"/>
    <lineage>
        <taxon>Bacteria</taxon>
        <taxon>Bacillati</taxon>
        <taxon>Actinomycetota</taxon>
        <taxon>Actinomycetes</taxon>
        <taxon>Micrococcales</taxon>
        <taxon>Sanguibacteraceae</taxon>
        <taxon>Sanguibacter</taxon>
    </lineage>
</organism>